<gene>
    <name evidence="2" type="ORF">P0O15_08220</name>
</gene>
<proteinExistence type="predicted"/>
<keyword evidence="3" id="KW-1185">Reference proteome</keyword>
<evidence type="ECO:0000313" key="3">
    <source>
        <dbReference type="Proteomes" id="UP001220010"/>
    </source>
</evidence>
<dbReference type="EMBL" id="JARFPK010000028">
    <property type="protein sequence ID" value="MDF0591152.1"/>
    <property type="molecule type" value="Genomic_DNA"/>
</dbReference>
<protein>
    <submittedName>
        <fullName evidence="2">Uncharacterized protein</fullName>
    </submittedName>
</protein>
<feature type="region of interest" description="Disordered" evidence="1">
    <location>
        <begin position="1"/>
        <end position="21"/>
    </location>
</feature>
<dbReference type="RefSeq" id="WP_316966894.1">
    <property type="nucleotide sequence ID" value="NZ_JARFPK010000028.1"/>
</dbReference>
<organism evidence="2 3">
    <name type="scientific">Candidatus Methanocrinis natronophilus</name>
    <dbReference type="NCBI Taxonomy" id="3033396"/>
    <lineage>
        <taxon>Archaea</taxon>
        <taxon>Methanobacteriati</taxon>
        <taxon>Methanobacteriota</taxon>
        <taxon>Stenosarchaea group</taxon>
        <taxon>Methanomicrobia</taxon>
        <taxon>Methanotrichales</taxon>
        <taxon>Methanotrichaceae</taxon>
        <taxon>Methanocrinis</taxon>
    </lineage>
</organism>
<evidence type="ECO:0000256" key="1">
    <source>
        <dbReference type="SAM" id="MobiDB-lite"/>
    </source>
</evidence>
<comment type="caution">
    <text evidence="2">The sequence shown here is derived from an EMBL/GenBank/DDBJ whole genome shotgun (WGS) entry which is preliminary data.</text>
</comment>
<reference evidence="2 3" key="1">
    <citation type="submission" date="2023-03" db="EMBL/GenBank/DDBJ databases">
        <title>WGS of Methanotrichaceae archaeon Mx.</title>
        <authorList>
            <person name="Sorokin D.Y."/>
            <person name="Merkel A.Y."/>
        </authorList>
    </citation>
    <scope>NUCLEOTIDE SEQUENCE [LARGE SCALE GENOMIC DNA]</scope>
    <source>
        <strain evidence="2 3">Mx</strain>
    </source>
</reference>
<sequence>MDRKAGGEGPPGGEDLIERISRDHLYPASPWRLDGSPKYLSHLTAAILLEDPGRPDEQILIIGGEEEVQEMRPGALPGGPQGSSW</sequence>
<name>A0ABT5X8Y7_9EURY</name>
<accession>A0ABT5X8Y7</accession>
<evidence type="ECO:0000313" key="2">
    <source>
        <dbReference type="EMBL" id="MDF0591152.1"/>
    </source>
</evidence>
<dbReference type="Proteomes" id="UP001220010">
    <property type="component" value="Unassembled WGS sequence"/>
</dbReference>